<sequence>MTLSIYVDGSGGENSGYGYFVKETGESYYEKRKGITNNQAEYLAIIAAMEKFAQMDEEIIIYSDSKNTVSQLNHEYAINSEQLRELARQAWSVMGKIPNLKIVWIPRAQNLAGKMLGS</sequence>
<accession>V6AQN5</accession>
<comment type="caution">
    <text evidence="2">The sequence shown here is derived from an EMBL/GenBank/DDBJ whole genome shotgun (WGS) entry which is preliminary data.</text>
</comment>
<gene>
    <name evidence="2" type="ORF">NITUZ_140126</name>
</gene>
<dbReference type="EMBL" id="CBTY010000006">
    <property type="protein sequence ID" value="CDI05051.1"/>
    <property type="molecule type" value="Genomic_DNA"/>
</dbReference>
<dbReference type="InterPro" id="IPR036397">
    <property type="entry name" value="RNaseH_sf"/>
</dbReference>
<dbReference type="GO" id="GO:0003676">
    <property type="term" value="F:nucleic acid binding"/>
    <property type="evidence" value="ECO:0007669"/>
    <property type="project" value="InterPro"/>
</dbReference>
<dbReference type="GO" id="GO:0004523">
    <property type="term" value="F:RNA-DNA hybrid ribonuclease activity"/>
    <property type="evidence" value="ECO:0007669"/>
    <property type="project" value="InterPro"/>
</dbReference>
<dbReference type="InterPro" id="IPR012337">
    <property type="entry name" value="RNaseH-like_sf"/>
</dbReference>
<dbReference type="Proteomes" id="UP000018159">
    <property type="component" value="Unassembled WGS sequence"/>
</dbReference>
<proteinExistence type="predicted"/>
<evidence type="ECO:0000313" key="2">
    <source>
        <dbReference type="EMBL" id="CDI05051.1"/>
    </source>
</evidence>
<dbReference type="STRING" id="1407055.NITUZ_140126"/>
<dbReference type="AlphaFoldDB" id="V6AQN5"/>
<dbReference type="Gene3D" id="3.30.420.10">
    <property type="entry name" value="Ribonuclease H-like superfamily/Ribonuclease H"/>
    <property type="match status" value="1"/>
</dbReference>
<reference evidence="2 3" key="1">
    <citation type="journal article" date="2013" name="PLoS ONE">
        <title>Enrichment and Genome Sequence of the Group I.1a Ammonia-Oxidizing Archaeon ?Ca. Nitrosotenuis uzonensis? Representing a Clade Globally.</title>
        <authorList>
            <person name="Lebedeva E.V."/>
            <person name="Hatzenpichler R."/>
            <person name="Pelletier E."/>
            <person name="Schuster N."/>
            <person name="Hauzmayer S."/>
            <person name="Bulaev A."/>
            <person name="Grigor'eva N.V."/>
            <person name="Galushko A."/>
            <person name="Schmid M."/>
            <person name="Palatinszky M."/>
            <person name="Le Paslier D."/>
            <person name="Daims H."/>
            <person name="Wagner M."/>
        </authorList>
    </citation>
    <scope>NUCLEOTIDE SEQUENCE [LARGE SCALE GENOMIC DNA]</scope>
    <source>
        <strain evidence="2 3">N4</strain>
    </source>
</reference>
<evidence type="ECO:0000259" key="1">
    <source>
        <dbReference type="PROSITE" id="PS50879"/>
    </source>
</evidence>
<feature type="domain" description="RNase H type-1" evidence="1">
    <location>
        <begin position="1"/>
        <end position="118"/>
    </location>
</feature>
<dbReference type="RefSeq" id="WP_048194422.1">
    <property type="nucleotide sequence ID" value="NZ_CBTY010000006.1"/>
</dbReference>
<protein>
    <submittedName>
        <fullName evidence="2">RNase H</fullName>
    </submittedName>
</protein>
<dbReference type="OrthoDB" id="52651at2157"/>
<dbReference type="SUPFAM" id="SSF53098">
    <property type="entry name" value="Ribonuclease H-like"/>
    <property type="match status" value="1"/>
</dbReference>
<evidence type="ECO:0000313" key="3">
    <source>
        <dbReference type="Proteomes" id="UP000018159"/>
    </source>
</evidence>
<keyword evidence="3" id="KW-1185">Reference proteome</keyword>
<dbReference type="InterPro" id="IPR002156">
    <property type="entry name" value="RNaseH_domain"/>
</dbReference>
<organism evidence="2 3">
    <name type="scientific">Candidatus Nitrosotenuis uzonensis</name>
    <dbReference type="NCBI Taxonomy" id="1407055"/>
    <lineage>
        <taxon>Archaea</taxon>
        <taxon>Nitrososphaerota</taxon>
        <taxon>Candidatus Nitrosotenuis</taxon>
    </lineage>
</organism>
<name>V6AQN5_9ARCH</name>
<dbReference type="PROSITE" id="PS50879">
    <property type="entry name" value="RNASE_H_1"/>
    <property type="match status" value="1"/>
</dbReference>
<dbReference type="Pfam" id="PF13456">
    <property type="entry name" value="RVT_3"/>
    <property type="match status" value="1"/>
</dbReference>